<dbReference type="InterPro" id="IPR020084">
    <property type="entry name" value="NUDIX_hydrolase_CS"/>
</dbReference>
<reference evidence="4" key="1">
    <citation type="submission" date="2016-10" db="EMBL/GenBank/DDBJ databases">
        <authorList>
            <person name="Varghese N."/>
        </authorList>
    </citation>
    <scope>NUCLEOTIDE SEQUENCE [LARGE SCALE GENOMIC DNA]</scope>
    <source>
        <strain evidence="4">DSM 45096 / BCRC 16803 / CGMCC 4.1857 / CIP 109030 / JCM 12277 / KCTC 19219 / NBRC 100920 / 33214</strain>
    </source>
</reference>
<dbReference type="PANTHER" id="PTHR10885:SF0">
    <property type="entry name" value="ISOPENTENYL-DIPHOSPHATE DELTA-ISOMERASE"/>
    <property type="match status" value="1"/>
</dbReference>
<dbReference type="RefSeq" id="WP_042452221.1">
    <property type="nucleotide sequence ID" value="NZ_BBPN01000024.1"/>
</dbReference>
<evidence type="ECO:0000313" key="3">
    <source>
        <dbReference type="EMBL" id="SEL40659.1"/>
    </source>
</evidence>
<evidence type="ECO:0000256" key="1">
    <source>
        <dbReference type="ARBA" id="ARBA00022801"/>
    </source>
</evidence>
<dbReference type="Pfam" id="PF00293">
    <property type="entry name" value="NUDIX"/>
    <property type="match status" value="1"/>
</dbReference>
<feature type="domain" description="Nudix hydrolase" evidence="2">
    <location>
        <begin position="28"/>
        <end position="155"/>
    </location>
</feature>
<dbReference type="InterPro" id="IPR000086">
    <property type="entry name" value="NUDIX_hydrolase_dom"/>
</dbReference>
<proteinExistence type="predicted"/>
<dbReference type="AlphaFoldDB" id="A0A1H7PYM1"/>
<protein>
    <submittedName>
        <fullName evidence="3">Isopentenyldiphosphate isomerase</fullName>
    </submittedName>
</protein>
<dbReference type="GO" id="GO:0016787">
    <property type="term" value="F:hydrolase activity"/>
    <property type="evidence" value="ECO:0007669"/>
    <property type="project" value="UniProtKB-KW"/>
</dbReference>
<organism evidence="3 4">
    <name type="scientific">Streptacidiphilus jiangxiensis</name>
    <dbReference type="NCBI Taxonomy" id="235985"/>
    <lineage>
        <taxon>Bacteria</taxon>
        <taxon>Bacillati</taxon>
        <taxon>Actinomycetota</taxon>
        <taxon>Actinomycetes</taxon>
        <taxon>Kitasatosporales</taxon>
        <taxon>Streptomycetaceae</taxon>
        <taxon>Streptacidiphilus</taxon>
    </lineage>
</organism>
<dbReference type="PROSITE" id="PS00893">
    <property type="entry name" value="NUDIX_BOX"/>
    <property type="match status" value="1"/>
</dbReference>
<sequence>MGEQVERVDEHDEVLGVVDRDEAIRRRWLHRVATVVCHDPAGLVLVHRRPEDDIRFPGRLNWLLGGAVGAGESYEAAAARELAEELGVDARPGFVLKFRCDGAVSPYWLGLHEALVSGAIHPDPAEIAWHAWVTVDELDALVRRPDFLPDGREAYERFRDVRRSPGCP</sequence>
<dbReference type="PROSITE" id="PS51462">
    <property type="entry name" value="NUDIX"/>
    <property type="match status" value="1"/>
</dbReference>
<keyword evidence="1" id="KW-0378">Hydrolase</keyword>
<dbReference type="Gene3D" id="3.90.79.10">
    <property type="entry name" value="Nucleoside Triphosphate Pyrophosphohydrolase"/>
    <property type="match status" value="1"/>
</dbReference>
<evidence type="ECO:0000313" key="4">
    <source>
        <dbReference type="Proteomes" id="UP000183015"/>
    </source>
</evidence>
<name>A0A1H7PYM1_STRJI</name>
<dbReference type="SUPFAM" id="SSF55811">
    <property type="entry name" value="Nudix"/>
    <property type="match status" value="1"/>
</dbReference>
<dbReference type="eggNOG" id="COG0494">
    <property type="taxonomic scope" value="Bacteria"/>
</dbReference>
<dbReference type="EMBL" id="FOAZ01000008">
    <property type="protein sequence ID" value="SEL40659.1"/>
    <property type="molecule type" value="Genomic_DNA"/>
</dbReference>
<dbReference type="OrthoDB" id="67499at2"/>
<dbReference type="GO" id="GO:0016853">
    <property type="term" value="F:isomerase activity"/>
    <property type="evidence" value="ECO:0007669"/>
    <property type="project" value="UniProtKB-KW"/>
</dbReference>
<dbReference type="InterPro" id="IPR015797">
    <property type="entry name" value="NUDIX_hydrolase-like_dom_sf"/>
</dbReference>
<accession>A0A1H7PYM1</accession>
<dbReference type="STRING" id="235985.SAMN05414137_108185"/>
<keyword evidence="4" id="KW-1185">Reference proteome</keyword>
<dbReference type="PANTHER" id="PTHR10885">
    <property type="entry name" value="ISOPENTENYL-DIPHOSPHATE DELTA-ISOMERASE"/>
    <property type="match status" value="1"/>
</dbReference>
<keyword evidence="3" id="KW-0413">Isomerase</keyword>
<evidence type="ECO:0000259" key="2">
    <source>
        <dbReference type="PROSITE" id="PS51462"/>
    </source>
</evidence>
<dbReference type="Proteomes" id="UP000183015">
    <property type="component" value="Unassembled WGS sequence"/>
</dbReference>
<gene>
    <name evidence="3" type="ORF">SAMN05414137_108185</name>
</gene>